<evidence type="ECO:0000313" key="7">
    <source>
        <dbReference type="EMBL" id="SMH36557.1"/>
    </source>
</evidence>
<sequence>MPGKISVTWNLGMAAALLVAGIAVPFLTHSSYFLTIGISAMIFTVFAMSLNIVYGYAGLLSLAQVGFWGVGSYVAALVVTRLDGSIWEGMIAAAVVSAVGGVMIGAAALRLSNHAFVIVSLCFTLLMQMLAQEWIDLTNGPMGIPGLPSPSIGFGEAAFTFGTPTRFFYLTLAFAALSLAAIWIVVTSRIGRTFRMIKHDETLARSLGVRVTVWKLVAIALASVFAALSGALYVFYVTIVDPLIFDVYYTQVILVIVIIGGLGSFWPVVIGGLLITVLPEILRTPNELRMISYGVILMLAVLVMPTGIAGLVARARAQRTVPTRAAAEVSP</sequence>
<gene>
    <name evidence="7" type="ORF">SAMN02982922_1780</name>
</gene>
<feature type="transmembrane region" description="Helical" evidence="6">
    <location>
        <begin position="248"/>
        <end position="278"/>
    </location>
</feature>
<dbReference type="GO" id="GO:0015658">
    <property type="term" value="F:branched-chain amino acid transmembrane transporter activity"/>
    <property type="evidence" value="ECO:0007669"/>
    <property type="project" value="InterPro"/>
</dbReference>
<evidence type="ECO:0000313" key="8">
    <source>
        <dbReference type="Proteomes" id="UP000193083"/>
    </source>
</evidence>
<accession>A0A1X7NGT6</accession>
<dbReference type="AlphaFoldDB" id="A0A1X7NGT6"/>
<feature type="transmembrane region" description="Helical" evidence="6">
    <location>
        <begin position="32"/>
        <end position="52"/>
    </location>
</feature>
<dbReference type="GO" id="GO:0005886">
    <property type="term" value="C:plasma membrane"/>
    <property type="evidence" value="ECO:0007669"/>
    <property type="project" value="UniProtKB-SubCell"/>
</dbReference>
<dbReference type="InterPro" id="IPR001851">
    <property type="entry name" value="ABC_transp_permease"/>
</dbReference>
<feature type="transmembrane region" description="Helical" evidence="6">
    <location>
        <begin position="207"/>
        <end position="236"/>
    </location>
</feature>
<feature type="transmembrane region" description="Helical" evidence="6">
    <location>
        <begin position="116"/>
        <end position="135"/>
    </location>
</feature>
<name>A0A1X7NGT6_9HYPH</name>
<dbReference type="CDD" id="cd06581">
    <property type="entry name" value="TM_PBP1_LivM_like"/>
    <property type="match status" value="1"/>
</dbReference>
<feature type="transmembrane region" description="Helical" evidence="6">
    <location>
        <begin position="7"/>
        <end position="26"/>
    </location>
</feature>
<proteinExistence type="predicted"/>
<organism evidence="7 8">
    <name type="scientific">Mesorhizobium australicum</name>
    <dbReference type="NCBI Taxonomy" id="536018"/>
    <lineage>
        <taxon>Bacteria</taxon>
        <taxon>Pseudomonadati</taxon>
        <taxon>Pseudomonadota</taxon>
        <taxon>Alphaproteobacteria</taxon>
        <taxon>Hyphomicrobiales</taxon>
        <taxon>Phyllobacteriaceae</taxon>
        <taxon>Mesorhizobium</taxon>
    </lineage>
</organism>
<evidence type="ECO:0000256" key="4">
    <source>
        <dbReference type="ARBA" id="ARBA00022989"/>
    </source>
</evidence>
<feature type="transmembrane region" description="Helical" evidence="6">
    <location>
        <begin position="86"/>
        <end position="109"/>
    </location>
</feature>
<feature type="transmembrane region" description="Helical" evidence="6">
    <location>
        <begin position="59"/>
        <end position="80"/>
    </location>
</feature>
<dbReference type="OrthoDB" id="9804361at2"/>
<keyword evidence="3 6" id="KW-0812">Transmembrane</keyword>
<feature type="transmembrane region" description="Helical" evidence="6">
    <location>
        <begin position="167"/>
        <end position="186"/>
    </location>
</feature>
<dbReference type="Proteomes" id="UP000193083">
    <property type="component" value="Unassembled WGS sequence"/>
</dbReference>
<reference evidence="7 8" key="1">
    <citation type="submission" date="2017-04" db="EMBL/GenBank/DDBJ databases">
        <authorList>
            <person name="Afonso C.L."/>
            <person name="Miller P.J."/>
            <person name="Scott M.A."/>
            <person name="Spackman E."/>
            <person name="Goraichik I."/>
            <person name="Dimitrov K.M."/>
            <person name="Suarez D.L."/>
            <person name="Swayne D.E."/>
        </authorList>
    </citation>
    <scope>NUCLEOTIDE SEQUENCE [LARGE SCALE GENOMIC DNA]</scope>
    <source>
        <strain evidence="7 8">B5P</strain>
    </source>
</reference>
<evidence type="ECO:0000256" key="6">
    <source>
        <dbReference type="SAM" id="Phobius"/>
    </source>
</evidence>
<dbReference type="PANTHER" id="PTHR30482:SF20">
    <property type="entry name" value="HIGH-AFFINITY BRANCHED-CHAIN AMINO ACID TRANSPORT SYSTEM PERMEASE PROTEIN LIVM"/>
    <property type="match status" value="1"/>
</dbReference>
<evidence type="ECO:0000256" key="3">
    <source>
        <dbReference type="ARBA" id="ARBA00022692"/>
    </source>
</evidence>
<keyword evidence="2" id="KW-1003">Cell membrane</keyword>
<feature type="transmembrane region" description="Helical" evidence="6">
    <location>
        <begin position="290"/>
        <end position="313"/>
    </location>
</feature>
<comment type="subcellular location">
    <subcellularLocation>
        <location evidence="1">Cell membrane</location>
        <topology evidence="1">Multi-pass membrane protein</topology>
    </subcellularLocation>
</comment>
<dbReference type="Pfam" id="PF02653">
    <property type="entry name" value="BPD_transp_2"/>
    <property type="match status" value="1"/>
</dbReference>
<dbReference type="InterPro" id="IPR043428">
    <property type="entry name" value="LivM-like"/>
</dbReference>
<evidence type="ECO:0000256" key="1">
    <source>
        <dbReference type="ARBA" id="ARBA00004651"/>
    </source>
</evidence>
<dbReference type="PANTHER" id="PTHR30482">
    <property type="entry name" value="HIGH-AFFINITY BRANCHED-CHAIN AMINO ACID TRANSPORT SYSTEM PERMEASE"/>
    <property type="match status" value="1"/>
</dbReference>
<keyword evidence="8" id="KW-1185">Reference proteome</keyword>
<keyword evidence="4 6" id="KW-1133">Transmembrane helix</keyword>
<evidence type="ECO:0000256" key="5">
    <source>
        <dbReference type="ARBA" id="ARBA00023136"/>
    </source>
</evidence>
<dbReference type="EMBL" id="FXBL01000004">
    <property type="protein sequence ID" value="SMH36557.1"/>
    <property type="molecule type" value="Genomic_DNA"/>
</dbReference>
<evidence type="ECO:0000256" key="2">
    <source>
        <dbReference type="ARBA" id="ARBA00022475"/>
    </source>
</evidence>
<protein>
    <submittedName>
        <fullName evidence="7">Amino acid/amide ABC transporter membrane protein 2, HAAT family</fullName>
    </submittedName>
</protein>
<keyword evidence="5 6" id="KW-0472">Membrane</keyword>